<gene>
    <name evidence="2" type="ORF">CQW23_11806</name>
</gene>
<evidence type="ECO:0000313" key="3">
    <source>
        <dbReference type="Proteomes" id="UP000224567"/>
    </source>
</evidence>
<evidence type="ECO:0000313" key="2">
    <source>
        <dbReference type="EMBL" id="PHT47598.1"/>
    </source>
</evidence>
<organism evidence="2 3">
    <name type="scientific">Capsicum baccatum</name>
    <name type="common">Peruvian pepper</name>
    <dbReference type="NCBI Taxonomy" id="33114"/>
    <lineage>
        <taxon>Eukaryota</taxon>
        <taxon>Viridiplantae</taxon>
        <taxon>Streptophyta</taxon>
        <taxon>Embryophyta</taxon>
        <taxon>Tracheophyta</taxon>
        <taxon>Spermatophyta</taxon>
        <taxon>Magnoliopsida</taxon>
        <taxon>eudicotyledons</taxon>
        <taxon>Gunneridae</taxon>
        <taxon>Pentapetalae</taxon>
        <taxon>asterids</taxon>
        <taxon>lamiids</taxon>
        <taxon>Solanales</taxon>
        <taxon>Solanaceae</taxon>
        <taxon>Solanoideae</taxon>
        <taxon>Capsiceae</taxon>
        <taxon>Capsicum</taxon>
    </lineage>
</organism>
<sequence length="225" mass="24550">MFDSKVMSSYDLNSEAFETYKYGPIAKFDLFTIDERPREQWITLNKKFGENEEIKVEATMFDASIPVKKSGNVSAADDVHSWKGNRDSGCISPVSVVLLTCLRREIMLLLTFYATVTEHLQSNILSPPLAHRPLLRDAAPRVVCSSLVTAMQLVTAGNPSVQATTTGTSATTPSHGLFVGHSWQPLGFRPPLLAHRPPFRVTGSSLVTAGTPRVQATTSSHGPHA</sequence>
<name>A0A2G2WQR5_CAPBA</name>
<feature type="region of interest" description="Disordered" evidence="1">
    <location>
        <begin position="204"/>
        <end position="225"/>
    </location>
</feature>
<keyword evidence="3" id="KW-1185">Reference proteome</keyword>
<proteinExistence type="predicted"/>
<reference evidence="3" key="2">
    <citation type="journal article" date="2017" name="J. Anim. Genet.">
        <title>Multiple reference genome sequences of hot pepper reveal the massive evolution of plant disease resistance genes by retroduplication.</title>
        <authorList>
            <person name="Kim S."/>
            <person name="Park J."/>
            <person name="Yeom S.-I."/>
            <person name="Kim Y.-M."/>
            <person name="Seo E."/>
            <person name="Kim K.-T."/>
            <person name="Kim M.-S."/>
            <person name="Lee J.M."/>
            <person name="Cheong K."/>
            <person name="Shin H.-S."/>
            <person name="Kim S.-B."/>
            <person name="Han K."/>
            <person name="Lee J."/>
            <person name="Park M."/>
            <person name="Lee H.-A."/>
            <person name="Lee H.-Y."/>
            <person name="Lee Y."/>
            <person name="Oh S."/>
            <person name="Lee J.H."/>
            <person name="Choi E."/>
            <person name="Choi E."/>
            <person name="Lee S.E."/>
            <person name="Jeon J."/>
            <person name="Kim H."/>
            <person name="Choi G."/>
            <person name="Song H."/>
            <person name="Lee J."/>
            <person name="Lee S.-C."/>
            <person name="Kwon J.-K."/>
            <person name="Lee H.-Y."/>
            <person name="Koo N."/>
            <person name="Hong Y."/>
            <person name="Kim R.W."/>
            <person name="Kang W.-H."/>
            <person name="Huh J.H."/>
            <person name="Kang B.-C."/>
            <person name="Yang T.-J."/>
            <person name="Lee Y.-H."/>
            <person name="Bennetzen J.L."/>
            <person name="Choi D."/>
        </authorList>
    </citation>
    <scope>NUCLEOTIDE SEQUENCE [LARGE SCALE GENOMIC DNA]</scope>
    <source>
        <strain evidence="3">cv. PBC81</strain>
    </source>
</reference>
<comment type="caution">
    <text evidence="2">The sequence shown here is derived from an EMBL/GenBank/DDBJ whole genome shotgun (WGS) entry which is preliminary data.</text>
</comment>
<dbReference type="InterPro" id="IPR036561">
    <property type="entry name" value="MAM33_sf"/>
</dbReference>
<reference evidence="2 3" key="1">
    <citation type="journal article" date="2017" name="Genome Biol.">
        <title>New reference genome sequences of hot pepper reveal the massive evolution of plant disease-resistance genes by retroduplication.</title>
        <authorList>
            <person name="Kim S."/>
            <person name="Park J."/>
            <person name="Yeom S.I."/>
            <person name="Kim Y.M."/>
            <person name="Seo E."/>
            <person name="Kim K.T."/>
            <person name="Kim M.S."/>
            <person name="Lee J.M."/>
            <person name="Cheong K."/>
            <person name="Shin H.S."/>
            <person name="Kim S.B."/>
            <person name="Han K."/>
            <person name="Lee J."/>
            <person name="Park M."/>
            <person name="Lee H.A."/>
            <person name="Lee H.Y."/>
            <person name="Lee Y."/>
            <person name="Oh S."/>
            <person name="Lee J.H."/>
            <person name="Choi E."/>
            <person name="Choi E."/>
            <person name="Lee S.E."/>
            <person name="Jeon J."/>
            <person name="Kim H."/>
            <person name="Choi G."/>
            <person name="Song H."/>
            <person name="Lee J."/>
            <person name="Lee S.C."/>
            <person name="Kwon J.K."/>
            <person name="Lee H.Y."/>
            <person name="Koo N."/>
            <person name="Hong Y."/>
            <person name="Kim R.W."/>
            <person name="Kang W.H."/>
            <person name="Huh J.H."/>
            <person name="Kang B.C."/>
            <person name="Yang T.J."/>
            <person name="Lee Y.H."/>
            <person name="Bennetzen J.L."/>
            <person name="Choi D."/>
        </authorList>
    </citation>
    <scope>NUCLEOTIDE SEQUENCE [LARGE SCALE GENOMIC DNA]</scope>
    <source>
        <strain evidence="3">cv. PBC81</strain>
    </source>
</reference>
<dbReference type="AlphaFoldDB" id="A0A2G2WQR5"/>
<dbReference type="OrthoDB" id="1788452at2759"/>
<evidence type="ECO:0000256" key="1">
    <source>
        <dbReference type="SAM" id="MobiDB-lite"/>
    </source>
</evidence>
<dbReference type="Gene3D" id="3.10.280.10">
    <property type="entry name" value="Mitochondrial glycoprotein"/>
    <property type="match status" value="1"/>
</dbReference>
<dbReference type="Proteomes" id="UP000224567">
    <property type="component" value="Unassembled WGS sequence"/>
</dbReference>
<accession>A0A2G2WQR5</accession>
<dbReference type="STRING" id="33114.A0A2G2WQR5"/>
<dbReference type="EMBL" id="MLFT02000005">
    <property type="protein sequence ID" value="PHT47598.1"/>
    <property type="molecule type" value="Genomic_DNA"/>
</dbReference>
<protein>
    <submittedName>
        <fullName evidence="2">Uncharacterized protein</fullName>
    </submittedName>
</protein>